<dbReference type="EMBL" id="JAJSOF020000011">
    <property type="protein sequence ID" value="KAJ4444891.1"/>
    <property type="molecule type" value="Genomic_DNA"/>
</dbReference>
<organism evidence="2 3">
    <name type="scientific">Periplaneta americana</name>
    <name type="common">American cockroach</name>
    <name type="synonym">Blatta americana</name>
    <dbReference type="NCBI Taxonomy" id="6978"/>
    <lineage>
        <taxon>Eukaryota</taxon>
        <taxon>Metazoa</taxon>
        <taxon>Ecdysozoa</taxon>
        <taxon>Arthropoda</taxon>
        <taxon>Hexapoda</taxon>
        <taxon>Insecta</taxon>
        <taxon>Pterygota</taxon>
        <taxon>Neoptera</taxon>
        <taxon>Polyneoptera</taxon>
        <taxon>Dictyoptera</taxon>
        <taxon>Blattodea</taxon>
        <taxon>Blattoidea</taxon>
        <taxon>Blattidae</taxon>
        <taxon>Blattinae</taxon>
        <taxon>Periplaneta</taxon>
    </lineage>
</organism>
<evidence type="ECO:0000313" key="3">
    <source>
        <dbReference type="Proteomes" id="UP001148838"/>
    </source>
</evidence>
<feature type="region of interest" description="Disordered" evidence="1">
    <location>
        <begin position="61"/>
        <end position="106"/>
    </location>
</feature>
<dbReference type="Proteomes" id="UP001148838">
    <property type="component" value="Unassembled WGS sequence"/>
</dbReference>
<keyword evidence="3" id="KW-1185">Reference proteome</keyword>
<reference evidence="2 3" key="1">
    <citation type="journal article" date="2022" name="Allergy">
        <title>Genome assembly and annotation of Periplaneta americana reveal a comprehensive cockroach allergen profile.</title>
        <authorList>
            <person name="Wang L."/>
            <person name="Xiong Q."/>
            <person name="Saelim N."/>
            <person name="Wang L."/>
            <person name="Nong W."/>
            <person name="Wan A.T."/>
            <person name="Shi M."/>
            <person name="Liu X."/>
            <person name="Cao Q."/>
            <person name="Hui J.H.L."/>
            <person name="Sookrung N."/>
            <person name="Leung T.F."/>
            <person name="Tungtrongchitr A."/>
            <person name="Tsui S.K.W."/>
        </authorList>
    </citation>
    <scope>NUCLEOTIDE SEQUENCE [LARGE SCALE GENOMIC DNA]</scope>
    <source>
        <strain evidence="2">PWHHKU_190912</strain>
    </source>
</reference>
<feature type="compositionally biased region" description="Polar residues" evidence="1">
    <location>
        <begin position="70"/>
        <end position="92"/>
    </location>
</feature>
<sequence>MGERLEQLLEDLNEKERSLNLHWLFNGAVTTTRLFSDDEIGDSEMVFGEMRPRIRHRLPGINITVGENLGKTQPSNQPKRGSNPRPSATSDGRQADENPHAVEETRHQHRFSINLWAGVLGDRLRAIRATTEIDWGLTGLSLPTQHQDVTSLGVRRKRSNEFNDLTATDIHLTFCIGTENSLSEYFVPQKPEAIQCNQQLRMDVYAIFHQCAGDKETHRLEGGDKVEQTFGVRSAWNDKRRFLLGQLSEPRHFKVNEAEKCPEQREGELRDVQGWPILCSDVTGACICC</sequence>
<name>A0ABQ8TFH1_PERAM</name>
<comment type="caution">
    <text evidence="2">The sequence shown here is derived from an EMBL/GenBank/DDBJ whole genome shotgun (WGS) entry which is preliminary data.</text>
</comment>
<evidence type="ECO:0000313" key="2">
    <source>
        <dbReference type="EMBL" id="KAJ4444891.1"/>
    </source>
</evidence>
<gene>
    <name evidence="2" type="ORF">ANN_06689</name>
</gene>
<proteinExistence type="predicted"/>
<accession>A0ABQ8TFH1</accession>
<feature type="compositionally biased region" description="Basic and acidic residues" evidence="1">
    <location>
        <begin position="93"/>
        <end position="106"/>
    </location>
</feature>
<evidence type="ECO:0000256" key="1">
    <source>
        <dbReference type="SAM" id="MobiDB-lite"/>
    </source>
</evidence>
<protein>
    <submittedName>
        <fullName evidence="2">Uncharacterized protein</fullName>
    </submittedName>
</protein>